<keyword evidence="1" id="KW-0472">Membrane</keyword>
<evidence type="ECO:0000313" key="3">
    <source>
        <dbReference type="Proteomes" id="UP000030889"/>
    </source>
</evidence>
<evidence type="ECO:0000313" key="2">
    <source>
        <dbReference type="EMBL" id="KHE42773.1"/>
    </source>
</evidence>
<keyword evidence="1" id="KW-0812">Transmembrane</keyword>
<protein>
    <submittedName>
        <fullName evidence="2">Uncharacterized protein</fullName>
    </submittedName>
</protein>
<gene>
    <name evidence="2" type="ORF">LG35_01830</name>
</gene>
<reference evidence="2 3" key="1">
    <citation type="submission" date="2014-09" db="EMBL/GenBank/DDBJ databases">
        <title>Alistipes sp. 627, sp. nov., a novel member of the family Rikenellaceae isolated from human faeces.</title>
        <authorList>
            <person name="Shkoporov A.N."/>
            <person name="Chaplin A.V."/>
            <person name="Motuzova O.V."/>
            <person name="Kafarskaia L.I."/>
            <person name="Khokhlova E.V."/>
            <person name="Efimov B.A."/>
        </authorList>
    </citation>
    <scope>NUCLEOTIDE SEQUENCE [LARGE SCALE GENOMIC DNA]</scope>
    <source>
        <strain evidence="2 3">627</strain>
    </source>
</reference>
<keyword evidence="3" id="KW-1185">Reference proteome</keyword>
<feature type="transmembrane region" description="Helical" evidence="1">
    <location>
        <begin position="40"/>
        <end position="61"/>
    </location>
</feature>
<name>A0ABR4YKJ3_9BACT</name>
<dbReference type="EMBL" id="JRGF01000002">
    <property type="protein sequence ID" value="KHE42773.1"/>
    <property type="molecule type" value="Genomic_DNA"/>
</dbReference>
<sequence length="66" mass="7376">MPRQLTPEEQQIIRQTEKEGAELAEREHDGKGANSVMRRIAGILVFAAVFLLFACIAYFVVSSTTH</sequence>
<keyword evidence="1" id="KW-1133">Transmembrane helix</keyword>
<dbReference type="RefSeq" id="WP_035471691.1">
    <property type="nucleotide sequence ID" value="NZ_JRGF01000002.1"/>
</dbReference>
<accession>A0ABR4YKJ3</accession>
<comment type="caution">
    <text evidence="2">The sequence shown here is derived from an EMBL/GenBank/DDBJ whole genome shotgun (WGS) entry which is preliminary data.</text>
</comment>
<dbReference type="Proteomes" id="UP000030889">
    <property type="component" value="Unassembled WGS sequence"/>
</dbReference>
<evidence type="ECO:0000256" key="1">
    <source>
        <dbReference type="SAM" id="Phobius"/>
    </source>
</evidence>
<proteinExistence type="predicted"/>
<organism evidence="2 3">
    <name type="scientific">Alistipes inops</name>
    <dbReference type="NCBI Taxonomy" id="1501391"/>
    <lineage>
        <taxon>Bacteria</taxon>
        <taxon>Pseudomonadati</taxon>
        <taxon>Bacteroidota</taxon>
        <taxon>Bacteroidia</taxon>
        <taxon>Bacteroidales</taxon>
        <taxon>Rikenellaceae</taxon>
        <taxon>Alistipes</taxon>
    </lineage>
</organism>